<evidence type="ECO:0000256" key="1">
    <source>
        <dbReference type="SAM" id="SignalP"/>
    </source>
</evidence>
<proteinExistence type="predicted"/>
<organism evidence="2 3">
    <name type="scientific">Favolaschia claudopus</name>
    <dbReference type="NCBI Taxonomy" id="2862362"/>
    <lineage>
        <taxon>Eukaryota</taxon>
        <taxon>Fungi</taxon>
        <taxon>Dikarya</taxon>
        <taxon>Basidiomycota</taxon>
        <taxon>Agaricomycotina</taxon>
        <taxon>Agaricomycetes</taxon>
        <taxon>Agaricomycetidae</taxon>
        <taxon>Agaricales</taxon>
        <taxon>Marasmiineae</taxon>
        <taxon>Mycenaceae</taxon>
        <taxon>Favolaschia</taxon>
    </lineage>
</organism>
<protein>
    <recommendedName>
        <fullName evidence="4">Secreted protein</fullName>
    </recommendedName>
</protein>
<evidence type="ECO:0000313" key="3">
    <source>
        <dbReference type="Proteomes" id="UP001362999"/>
    </source>
</evidence>
<reference evidence="2 3" key="1">
    <citation type="journal article" date="2024" name="J Genomics">
        <title>Draft genome sequencing and assembly of Favolaschia claudopus CIRM-BRFM 2984 isolated from oak limbs.</title>
        <authorList>
            <person name="Navarro D."/>
            <person name="Drula E."/>
            <person name="Chaduli D."/>
            <person name="Cazenave R."/>
            <person name="Ahrendt S."/>
            <person name="Wang J."/>
            <person name="Lipzen A."/>
            <person name="Daum C."/>
            <person name="Barry K."/>
            <person name="Grigoriev I.V."/>
            <person name="Favel A."/>
            <person name="Rosso M.N."/>
            <person name="Martin F."/>
        </authorList>
    </citation>
    <scope>NUCLEOTIDE SEQUENCE [LARGE SCALE GENOMIC DNA]</scope>
    <source>
        <strain evidence="2 3">CIRM-BRFM 2984</strain>
    </source>
</reference>
<dbReference type="Proteomes" id="UP001362999">
    <property type="component" value="Unassembled WGS sequence"/>
</dbReference>
<gene>
    <name evidence="2" type="ORF">R3P38DRAFT_3031233</name>
</gene>
<evidence type="ECO:0008006" key="4">
    <source>
        <dbReference type="Google" id="ProtNLM"/>
    </source>
</evidence>
<dbReference type="AlphaFoldDB" id="A0AAW0AEM8"/>
<evidence type="ECO:0000313" key="2">
    <source>
        <dbReference type="EMBL" id="KAK7007456.1"/>
    </source>
</evidence>
<name>A0AAW0AEM8_9AGAR</name>
<feature type="signal peptide" evidence="1">
    <location>
        <begin position="1"/>
        <end position="19"/>
    </location>
</feature>
<dbReference type="EMBL" id="JAWWNJ010000071">
    <property type="protein sequence ID" value="KAK7007456.1"/>
    <property type="molecule type" value="Genomic_DNA"/>
</dbReference>
<sequence length="92" mass="10660">MTRSLALIAFFWRFPLLDSRFDPLASKTRGRRTDKASCVNFGTTTLDVPNTIRCQWNMTASGLGEHSPKVQKEYGALRRMRTGRYIFRDRLC</sequence>
<keyword evidence="1" id="KW-0732">Signal</keyword>
<feature type="chain" id="PRO_5043564342" description="Secreted protein" evidence="1">
    <location>
        <begin position="20"/>
        <end position="92"/>
    </location>
</feature>
<accession>A0AAW0AEM8</accession>
<keyword evidence="3" id="KW-1185">Reference proteome</keyword>
<comment type="caution">
    <text evidence="2">The sequence shown here is derived from an EMBL/GenBank/DDBJ whole genome shotgun (WGS) entry which is preliminary data.</text>
</comment>